<reference evidence="7" key="2">
    <citation type="submission" date="2021-10" db="EMBL/GenBank/DDBJ databases">
        <title>Phylogenomics reveals ancestral predisposition of the termite-cultivated fungus Termitomyces towards a domesticated lifestyle.</title>
        <authorList>
            <person name="Auxier B."/>
            <person name="Grum-Grzhimaylo A."/>
            <person name="Cardenas M.E."/>
            <person name="Lodge J.D."/>
            <person name="Laessoe T."/>
            <person name="Pedersen O."/>
            <person name="Smith M.E."/>
            <person name="Kuyper T.W."/>
            <person name="Franco-Molano E.A."/>
            <person name="Baroni T.J."/>
            <person name="Aanen D.K."/>
        </authorList>
    </citation>
    <scope>NUCLEOTIDE SEQUENCE</scope>
    <source>
        <strain evidence="7">D49</strain>
    </source>
</reference>
<dbReference type="GO" id="GO:0005634">
    <property type="term" value="C:nucleus"/>
    <property type="evidence" value="ECO:0007669"/>
    <property type="project" value="UniProtKB-SubCell"/>
</dbReference>
<feature type="region of interest" description="Disordered" evidence="6">
    <location>
        <begin position="263"/>
        <end position="282"/>
    </location>
</feature>
<feature type="region of interest" description="Disordered" evidence="6">
    <location>
        <begin position="41"/>
        <end position="98"/>
    </location>
</feature>
<gene>
    <name evidence="7" type="ORF">H0H81_004772</name>
</gene>
<keyword evidence="3" id="KW-0863">Zinc-finger</keyword>
<evidence type="ECO:0000313" key="8">
    <source>
        <dbReference type="Proteomes" id="UP000717328"/>
    </source>
</evidence>
<comment type="caution">
    <text evidence="7">The sequence shown here is derived from an EMBL/GenBank/DDBJ whole genome shotgun (WGS) entry which is preliminary data.</text>
</comment>
<dbReference type="EMBL" id="JABCKI010006921">
    <property type="protein sequence ID" value="KAG5633856.1"/>
    <property type="molecule type" value="Genomic_DNA"/>
</dbReference>
<dbReference type="GO" id="GO:0008270">
    <property type="term" value="F:zinc ion binding"/>
    <property type="evidence" value="ECO:0007669"/>
    <property type="project" value="UniProtKB-KW"/>
</dbReference>
<dbReference type="InterPro" id="IPR052035">
    <property type="entry name" value="ZnF_BED_domain_contain"/>
</dbReference>
<dbReference type="Proteomes" id="UP000717328">
    <property type="component" value="Unassembled WGS sequence"/>
</dbReference>
<dbReference type="AlphaFoldDB" id="A0A9P7K3F5"/>
<feature type="non-terminal residue" evidence="7">
    <location>
        <position position="387"/>
    </location>
</feature>
<dbReference type="PANTHER" id="PTHR46481:SF10">
    <property type="entry name" value="ZINC FINGER BED DOMAIN-CONTAINING PROTEIN 39"/>
    <property type="match status" value="1"/>
</dbReference>
<keyword evidence="8" id="KW-1185">Reference proteome</keyword>
<evidence type="ECO:0000256" key="4">
    <source>
        <dbReference type="ARBA" id="ARBA00022833"/>
    </source>
</evidence>
<dbReference type="SUPFAM" id="SSF53098">
    <property type="entry name" value="Ribonuclease H-like"/>
    <property type="match status" value="1"/>
</dbReference>
<proteinExistence type="predicted"/>
<evidence type="ECO:0000256" key="3">
    <source>
        <dbReference type="ARBA" id="ARBA00022771"/>
    </source>
</evidence>
<organism evidence="7 8">
    <name type="scientific">Sphagnurus paluster</name>
    <dbReference type="NCBI Taxonomy" id="117069"/>
    <lineage>
        <taxon>Eukaryota</taxon>
        <taxon>Fungi</taxon>
        <taxon>Dikarya</taxon>
        <taxon>Basidiomycota</taxon>
        <taxon>Agaricomycotina</taxon>
        <taxon>Agaricomycetes</taxon>
        <taxon>Agaricomycetidae</taxon>
        <taxon>Agaricales</taxon>
        <taxon>Tricholomatineae</taxon>
        <taxon>Lyophyllaceae</taxon>
        <taxon>Sphagnurus</taxon>
    </lineage>
</organism>
<dbReference type="InterPro" id="IPR012337">
    <property type="entry name" value="RNaseH-like_sf"/>
</dbReference>
<protein>
    <submittedName>
        <fullName evidence="7">Uncharacterized protein</fullName>
    </submittedName>
</protein>
<dbReference type="PANTHER" id="PTHR46481">
    <property type="entry name" value="ZINC FINGER BED DOMAIN-CONTAINING PROTEIN 4"/>
    <property type="match status" value="1"/>
</dbReference>
<evidence type="ECO:0000313" key="7">
    <source>
        <dbReference type="EMBL" id="KAG5633856.1"/>
    </source>
</evidence>
<sequence length="387" mass="43777">MGPSTQRSDTHSNKSTSSLKILKTVAKKVVTTVKCKVTQLLSPKKHKKARDTLPDSSSDIADDSDGNPSPPLDAQSNKRRHKPEVIKINDKDEDSGDELNQMSLKWTSVVYAFYEPVPEIIYVDGKSAHQFSCDADTRLVIQWSNLSNRVALSQTREWIEKMLQEYEGKINFATDTWTSPNHQAYVGVTAHFEVQGSPISIVLDIVEVAESHTGKALAQAFTDILNNFGIDHKFDTKDNKKAKDGGLSDEEHELLKMEAEAAADEAKLEAKHDEDEDIPSPDNLEDEWVDKLLELMDEQRADLEEAAKPVQQVLMKRFVFKDLELTIQLMPHDVRTRWNSTYDMLSFALEYKDVILSLTAGWMNKLRQFELSVEEWAIAEQLAATLK</sequence>
<name>A0A9P7K3F5_9AGAR</name>
<evidence type="ECO:0000256" key="2">
    <source>
        <dbReference type="ARBA" id="ARBA00022723"/>
    </source>
</evidence>
<evidence type="ECO:0000256" key="5">
    <source>
        <dbReference type="ARBA" id="ARBA00023242"/>
    </source>
</evidence>
<comment type="subcellular location">
    <subcellularLocation>
        <location evidence="1">Nucleus</location>
    </subcellularLocation>
</comment>
<accession>A0A9P7K3F5</accession>
<keyword evidence="5" id="KW-0539">Nucleus</keyword>
<reference evidence="7" key="1">
    <citation type="submission" date="2021-02" db="EMBL/GenBank/DDBJ databases">
        <authorList>
            <person name="Nieuwenhuis M."/>
            <person name="Van De Peppel L.J.J."/>
        </authorList>
    </citation>
    <scope>NUCLEOTIDE SEQUENCE</scope>
    <source>
        <strain evidence="7">D49</strain>
    </source>
</reference>
<dbReference type="OrthoDB" id="2687121at2759"/>
<keyword evidence="2" id="KW-0479">Metal-binding</keyword>
<feature type="compositionally biased region" description="Basic and acidic residues" evidence="6">
    <location>
        <begin position="263"/>
        <end position="273"/>
    </location>
</feature>
<keyword evidence="4" id="KW-0862">Zinc</keyword>
<evidence type="ECO:0000256" key="6">
    <source>
        <dbReference type="SAM" id="MobiDB-lite"/>
    </source>
</evidence>
<evidence type="ECO:0000256" key="1">
    <source>
        <dbReference type="ARBA" id="ARBA00004123"/>
    </source>
</evidence>